<dbReference type="RefSeq" id="WP_060590856.1">
    <property type="nucleotide sequence ID" value="NZ_CP031418.1"/>
</dbReference>
<accession>A0A0H5NG40</accession>
<dbReference type="PROSITE" id="PS50902">
    <property type="entry name" value="FLAVODOXIN_LIKE"/>
    <property type="match status" value="1"/>
</dbReference>
<dbReference type="AlphaFoldDB" id="A0A0H5NG40"/>
<reference evidence="2" key="1">
    <citation type="submission" date="2015-03" db="EMBL/GenBank/DDBJ databases">
        <authorList>
            <consortium name="Pathogen Informatics"/>
        </authorList>
    </citation>
    <scope>NUCLEOTIDE SEQUENCE [LARGE SCALE GENOMIC DNA]</scope>
    <source>
        <strain evidence="2">NCTC11134</strain>
    </source>
</reference>
<dbReference type="InterPro" id="IPR029039">
    <property type="entry name" value="Flavoprotein-like_sf"/>
</dbReference>
<protein>
    <submittedName>
        <fullName evidence="1">Uncharacterized protein</fullName>
    </submittedName>
</protein>
<dbReference type="KEGG" id="nfr:ERS450000_01031"/>
<dbReference type="Proteomes" id="UP000057820">
    <property type="component" value="Chromosome 1"/>
</dbReference>
<proteinExistence type="predicted"/>
<sequence>MRARIVHESMFGNTAAVAEAIARGLAGHVHVELLNVAAVADLPDSPVDLLVVGGPTHAFGLSRARTRLDAAGQTDRPVETEIGIREWLADTSPVPPDTAAAAFGTKVGKPPWLPGSAARGIGKRLRALGFQLIDEPKDFYVDGTPGPLAAGELDRAAAWGAHLGATVTARAAAQHS</sequence>
<gene>
    <name evidence="1" type="ORF">ERS450000_01031</name>
</gene>
<dbReference type="EMBL" id="LN868938">
    <property type="protein sequence ID" value="CRY74870.1"/>
    <property type="molecule type" value="Genomic_DNA"/>
</dbReference>
<dbReference type="Gene3D" id="3.40.50.360">
    <property type="match status" value="1"/>
</dbReference>
<dbReference type="InterPro" id="IPR008254">
    <property type="entry name" value="Flavodoxin/NO_synth"/>
</dbReference>
<dbReference type="GO" id="GO:0010181">
    <property type="term" value="F:FMN binding"/>
    <property type="evidence" value="ECO:0007669"/>
    <property type="project" value="InterPro"/>
</dbReference>
<evidence type="ECO:0000313" key="1">
    <source>
        <dbReference type="EMBL" id="CRY74870.1"/>
    </source>
</evidence>
<evidence type="ECO:0000313" key="2">
    <source>
        <dbReference type="Proteomes" id="UP000057820"/>
    </source>
</evidence>
<dbReference type="SUPFAM" id="SSF52218">
    <property type="entry name" value="Flavoproteins"/>
    <property type="match status" value="1"/>
</dbReference>
<name>A0A0H5NG40_NOCFR</name>
<organism evidence="1 2">
    <name type="scientific">Nocardia farcinica</name>
    <dbReference type="NCBI Taxonomy" id="37329"/>
    <lineage>
        <taxon>Bacteria</taxon>
        <taxon>Bacillati</taxon>
        <taxon>Actinomycetota</taxon>
        <taxon>Actinomycetes</taxon>
        <taxon>Mycobacteriales</taxon>
        <taxon>Nocardiaceae</taxon>
        <taxon>Nocardia</taxon>
    </lineage>
</organism>